<comment type="caution">
    <text evidence="1">The sequence shown here is derived from an EMBL/GenBank/DDBJ whole genome shotgun (WGS) entry which is preliminary data.</text>
</comment>
<sequence length="55" mass="6087">MSVNKTASSQDDFNDQLDIPKNNKLSNDQFLEAASQIKSNISVSNKVSDLTEQNN</sequence>
<accession>A0ACA9LQI5</accession>
<protein>
    <submittedName>
        <fullName evidence="1">34299_t:CDS:1</fullName>
    </submittedName>
</protein>
<evidence type="ECO:0000313" key="1">
    <source>
        <dbReference type="EMBL" id="CAG8543030.1"/>
    </source>
</evidence>
<evidence type="ECO:0000313" key="2">
    <source>
        <dbReference type="Proteomes" id="UP000789920"/>
    </source>
</evidence>
<dbReference type="Proteomes" id="UP000789920">
    <property type="component" value="Unassembled WGS sequence"/>
</dbReference>
<gene>
    <name evidence="1" type="ORF">RPERSI_LOCUS3638</name>
</gene>
<keyword evidence="2" id="KW-1185">Reference proteome</keyword>
<proteinExistence type="predicted"/>
<reference evidence="1" key="1">
    <citation type="submission" date="2021-06" db="EMBL/GenBank/DDBJ databases">
        <authorList>
            <person name="Kallberg Y."/>
            <person name="Tangrot J."/>
            <person name="Rosling A."/>
        </authorList>
    </citation>
    <scope>NUCLEOTIDE SEQUENCE</scope>
    <source>
        <strain evidence="1">MA461A</strain>
    </source>
</reference>
<name>A0ACA9LQI5_9GLOM</name>
<organism evidence="1 2">
    <name type="scientific">Racocetra persica</name>
    <dbReference type="NCBI Taxonomy" id="160502"/>
    <lineage>
        <taxon>Eukaryota</taxon>
        <taxon>Fungi</taxon>
        <taxon>Fungi incertae sedis</taxon>
        <taxon>Mucoromycota</taxon>
        <taxon>Glomeromycotina</taxon>
        <taxon>Glomeromycetes</taxon>
        <taxon>Diversisporales</taxon>
        <taxon>Gigasporaceae</taxon>
        <taxon>Racocetra</taxon>
    </lineage>
</organism>
<dbReference type="EMBL" id="CAJVQC010004620">
    <property type="protein sequence ID" value="CAG8543030.1"/>
    <property type="molecule type" value="Genomic_DNA"/>
</dbReference>